<comment type="caution">
    <text evidence="2">The sequence shown here is derived from an EMBL/GenBank/DDBJ whole genome shotgun (WGS) entry which is preliminary data.</text>
</comment>
<evidence type="ECO:0000313" key="3">
    <source>
        <dbReference type="Proteomes" id="UP000262379"/>
    </source>
</evidence>
<feature type="signal peptide" evidence="1">
    <location>
        <begin position="1"/>
        <end position="20"/>
    </location>
</feature>
<keyword evidence="3" id="KW-1185">Reference proteome</keyword>
<dbReference type="AlphaFoldDB" id="A0A371XFS3"/>
<feature type="chain" id="PRO_5016720549" evidence="1">
    <location>
        <begin position="21"/>
        <end position="87"/>
    </location>
</feature>
<proteinExistence type="predicted"/>
<protein>
    <submittedName>
        <fullName evidence="2">Uncharacterized protein</fullName>
    </submittedName>
</protein>
<accession>A0A371XFS3</accession>
<evidence type="ECO:0000256" key="1">
    <source>
        <dbReference type="SAM" id="SignalP"/>
    </source>
</evidence>
<evidence type="ECO:0000313" key="2">
    <source>
        <dbReference type="EMBL" id="RFC68078.1"/>
    </source>
</evidence>
<organism evidence="2 3">
    <name type="scientific">Mesorhizobium denitrificans</name>
    <dbReference type="NCBI Taxonomy" id="2294114"/>
    <lineage>
        <taxon>Bacteria</taxon>
        <taxon>Pseudomonadati</taxon>
        <taxon>Pseudomonadota</taxon>
        <taxon>Alphaproteobacteria</taxon>
        <taxon>Hyphomicrobiales</taxon>
        <taxon>Phyllobacteriaceae</taxon>
        <taxon>Mesorhizobium</taxon>
    </lineage>
</organism>
<keyword evidence="1" id="KW-0732">Signal</keyword>
<reference evidence="3" key="1">
    <citation type="submission" date="2018-08" db="EMBL/GenBank/DDBJ databases">
        <authorList>
            <person name="Im W.T."/>
        </authorList>
    </citation>
    <scope>NUCLEOTIDE SEQUENCE [LARGE SCALE GENOMIC DNA]</scope>
    <source>
        <strain evidence="3">LA-28</strain>
    </source>
</reference>
<name>A0A371XFS3_9HYPH</name>
<gene>
    <name evidence="2" type="ORF">DY251_07275</name>
</gene>
<sequence>MMKSIAFTLAMALTGGSAMAASAVNLDSETRTIVVTEGGNRQQIDIGPGETVDFCPSGCFVTLPNGDREALTGGETVEISGGAAKIK</sequence>
<dbReference type="Proteomes" id="UP000262379">
    <property type="component" value="Unassembled WGS sequence"/>
</dbReference>
<dbReference type="RefSeq" id="WP_116623219.1">
    <property type="nucleotide sequence ID" value="NZ_QURN01000005.1"/>
</dbReference>
<dbReference type="EMBL" id="QURN01000005">
    <property type="protein sequence ID" value="RFC68078.1"/>
    <property type="molecule type" value="Genomic_DNA"/>
</dbReference>